<dbReference type="CDD" id="cd08414">
    <property type="entry name" value="PBP2_LTTR_aromatics_like"/>
    <property type="match status" value="1"/>
</dbReference>
<keyword evidence="7" id="KW-1185">Reference proteome</keyword>
<evidence type="ECO:0000256" key="1">
    <source>
        <dbReference type="ARBA" id="ARBA00009437"/>
    </source>
</evidence>
<dbReference type="FunFam" id="1.10.10.10:FF:000001">
    <property type="entry name" value="LysR family transcriptional regulator"/>
    <property type="match status" value="1"/>
</dbReference>
<dbReference type="PRINTS" id="PR00039">
    <property type="entry name" value="HTHLYSR"/>
</dbReference>
<dbReference type="PANTHER" id="PTHR30346">
    <property type="entry name" value="TRANSCRIPTIONAL DUAL REGULATOR HCAR-RELATED"/>
    <property type="match status" value="1"/>
</dbReference>
<dbReference type="InterPro" id="IPR036390">
    <property type="entry name" value="WH_DNA-bd_sf"/>
</dbReference>
<dbReference type="PANTHER" id="PTHR30346:SF0">
    <property type="entry name" value="HCA OPERON TRANSCRIPTIONAL ACTIVATOR HCAR"/>
    <property type="match status" value="1"/>
</dbReference>
<dbReference type="SUPFAM" id="SSF53850">
    <property type="entry name" value="Periplasmic binding protein-like II"/>
    <property type="match status" value="1"/>
</dbReference>
<reference evidence="7" key="1">
    <citation type="submission" date="2018-07" db="EMBL/GenBank/DDBJ databases">
        <title>Genome sequence of Erythrobacter strain YH-07, an antagonistic bacterium isolated from Yellow Sea.</title>
        <authorList>
            <person name="Tang T."/>
            <person name="Liu Q."/>
            <person name="Sun X."/>
        </authorList>
    </citation>
    <scope>NUCLEOTIDE SEQUENCE [LARGE SCALE GENOMIC DNA]</scope>
    <source>
        <strain evidence="7">YH-07</strain>
    </source>
</reference>
<dbReference type="PROSITE" id="PS50931">
    <property type="entry name" value="HTH_LYSR"/>
    <property type="match status" value="1"/>
</dbReference>
<dbReference type="GO" id="GO:0032993">
    <property type="term" value="C:protein-DNA complex"/>
    <property type="evidence" value="ECO:0007669"/>
    <property type="project" value="TreeGrafter"/>
</dbReference>
<dbReference type="EMBL" id="CP031357">
    <property type="protein sequence ID" value="AXK43308.1"/>
    <property type="molecule type" value="Genomic_DNA"/>
</dbReference>
<dbReference type="RefSeq" id="WP_115417623.1">
    <property type="nucleotide sequence ID" value="NZ_CP031357.1"/>
</dbReference>
<keyword evidence="3" id="KW-0238">DNA-binding</keyword>
<organism evidence="6 7">
    <name type="scientific">Erythrobacter aureus</name>
    <dbReference type="NCBI Taxonomy" id="2182384"/>
    <lineage>
        <taxon>Bacteria</taxon>
        <taxon>Pseudomonadati</taxon>
        <taxon>Pseudomonadota</taxon>
        <taxon>Alphaproteobacteria</taxon>
        <taxon>Sphingomonadales</taxon>
        <taxon>Erythrobacteraceae</taxon>
        <taxon>Erythrobacter/Porphyrobacter group</taxon>
        <taxon>Erythrobacter</taxon>
    </lineage>
</organism>
<comment type="similarity">
    <text evidence="1">Belongs to the LysR transcriptional regulatory family.</text>
</comment>
<evidence type="ECO:0000313" key="6">
    <source>
        <dbReference type="EMBL" id="AXK43308.1"/>
    </source>
</evidence>
<evidence type="ECO:0000256" key="3">
    <source>
        <dbReference type="ARBA" id="ARBA00023125"/>
    </source>
</evidence>
<accession>A0A345YHA6</accession>
<dbReference type="KEGG" id="err:DVR09_14185"/>
<dbReference type="InterPro" id="IPR036388">
    <property type="entry name" value="WH-like_DNA-bd_sf"/>
</dbReference>
<dbReference type="GO" id="GO:0003677">
    <property type="term" value="F:DNA binding"/>
    <property type="evidence" value="ECO:0007669"/>
    <property type="project" value="UniProtKB-KW"/>
</dbReference>
<evidence type="ECO:0000256" key="2">
    <source>
        <dbReference type="ARBA" id="ARBA00023015"/>
    </source>
</evidence>
<evidence type="ECO:0000259" key="5">
    <source>
        <dbReference type="PROSITE" id="PS50931"/>
    </source>
</evidence>
<dbReference type="Gene3D" id="1.10.10.10">
    <property type="entry name" value="Winged helix-like DNA-binding domain superfamily/Winged helix DNA-binding domain"/>
    <property type="match status" value="1"/>
</dbReference>
<dbReference type="Pfam" id="PF00126">
    <property type="entry name" value="HTH_1"/>
    <property type="match status" value="1"/>
</dbReference>
<dbReference type="Proteomes" id="UP000254508">
    <property type="component" value="Chromosome"/>
</dbReference>
<dbReference type="InterPro" id="IPR000847">
    <property type="entry name" value="LysR_HTH_N"/>
</dbReference>
<evidence type="ECO:0000256" key="4">
    <source>
        <dbReference type="ARBA" id="ARBA00023163"/>
    </source>
</evidence>
<gene>
    <name evidence="6" type="ORF">DVR09_14185</name>
</gene>
<name>A0A345YHA6_9SPHN</name>
<feature type="domain" description="HTH lysR-type" evidence="5">
    <location>
        <begin position="3"/>
        <end position="60"/>
    </location>
</feature>
<dbReference type="InterPro" id="IPR005119">
    <property type="entry name" value="LysR_subst-bd"/>
</dbReference>
<evidence type="ECO:0000313" key="7">
    <source>
        <dbReference type="Proteomes" id="UP000254508"/>
    </source>
</evidence>
<keyword evidence="2" id="KW-0805">Transcription regulation</keyword>
<dbReference type="OrthoDB" id="7216893at2"/>
<dbReference type="GO" id="GO:0003700">
    <property type="term" value="F:DNA-binding transcription factor activity"/>
    <property type="evidence" value="ECO:0007669"/>
    <property type="project" value="InterPro"/>
</dbReference>
<dbReference type="Pfam" id="PF03466">
    <property type="entry name" value="LysR_substrate"/>
    <property type="match status" value="1"/>
</dbReference>
<dbReference type="SUPFAM" id="SSF46785">
    <property type="entry name" value="Winged helix' DNA-binding domain"/>
    <property type="match status" value="1"/>
</dbReference>
<dbReference type="AlphaFoldDB" id="A0A345YHA6"/>
<protein>
    <submittedName>
        <fullName evidence="6">LysR family transcriptional regulator</fullName>
    </submittedName>
</protein>
<keyword evidence="4" id="KW-0804">Transcription</keyword>
<proteinExistence type="inferred from homology"/>
<dbReference type="Gene3D" id="3.40.190.10">
    <property type="entry name" value="Periplasmic binding protein-like II"/>
    <property type="match status" value="2"/>
</dbReference>
<sequence>MTLDLRQLRFAVTAADTSSFLRASKQLNVKQSTLSKKVAALEHRLGITLFERSTRGVVPTDAGRAFLEVARRIVTDADNLLTTAKAVTYGEVGRLMVGFSNSLSAGNLRLLLGDVLERFPDVQLDAIETGPDRMLSGLQSRIIDVAVHASQLEEAGITKRWLWSERLMLALPSENKLSEQDTIFWTDLRACVFVLPTSCAGPRIVEVIRQRLGAHGLSASIISQETSFETIVSMVPFGKFITIVPESATGAKRPDIAFREIAEPTGAAHLNFAAWWREDNDNPALARFFKLVDERYPLAISA</sequence>